<evidence type="ECO:0000313" key="2">
    <source>
        <dbReference type="Proteomes" id="UP000253498"/>
    </source>
</evidence>
<dbReference type="Proteomes" id="UP000253498">
    <property type="component" value="Unassembled WGS sequence"/>
</dbReference>
<dbReference type="EMBL" id="LESJ01000010">
    <property type="protein sequence ID" value="RBT66171.1"/>
    <property type="molecule type" value="Genomic_DNA"/>
</dbReference>
<name>A0AB37ICF1_ENTHR</name>
<protein>
    <submittedName>
        <fullName evidence="1">Uncharacterized protein</fullName>
    </submittedName>
</protein>
<accession>A0AB37ICF1</accession>
<organism evidence="1 2">
    <name type="scientific">Enterococcus hirae</name>
    <dbReference type="NCBI Taxonomy" id="1354"/>
    <lineage>
        <taxon>Bacteria</taxon>
        <taxon>Bacillati</taxon>
        <taxon>Bacillota</taxon>
        <taxon>Bacilli</taxon>
        <taxon>Lactobacillales</taxon>
        <taxon>Enterococcaceae</taxon>
        <taxon>Enterococcus</taxon>
    </lineage>
</organism>
<comment type="caution">
    <text evidence="1">The sequence shown here is derived from an EMBL/GenBank/DDBJ whole genome shotgun (WGS) entry which is preliminary data.</text>
</comment>
<reference evidence="1 2" key="1">
    <citation type="submission" date="2015-06" db="EMBL/GenBank/DDBJ databases">
        <title>The Genome Sequence of Enterococcus hirae 88EA1.</title>
        <authorList>
            <consortium name="The Broad Institute Genomics Platform"/>
            <consortium name="The Broad Institute Genome Sequencing Center for Infectious Disease"/>
            <person name="Earl A.M."/>
            <person name="Van Tyne D."/>
            <person name="Lebreton F."/>
            <person name="Saavedra J.T."/>
            <person name="Gilmore M.S."/>
            <person name="Manson McGuire A."/>
            <person name="Clock S."/>
            <person name="Crupain M."/>
            <person name="Rangan U."/>
            <person name="Young S."/>
            <person name="Abouelleil A."/>
            <person name="Cao P."/>
            <person name="Chapman S.B."/>
            <person name="Griggs A."/>
            <person name="Priest M."/>
            <person name="Shea T."/>
            <person name="Wortman J."/>
            <person name="Nusbaum C."/>
            <person name="Birren B."/>
        </authorList>
    </citation>
    <scope>NUCLEOTIDE SEQUENCE [LARGE SCALE GENOMIC DNA]</scope>
    <source>
        <strain evidence="1 2">88EA1</strain>
    </source>
</reference>
<dbReference type="AlphaFoldDB" id="A0AB37ICF1"/>
<proteinExistence type="predicted"/>
<gene>
    <name evidence="1" type="ORF">EB03_02783</name>
</gene>
<sequence>MIHTFSNEWFVSEKELHASNMQYMLGETQIPNMKAIINSKDYEGYKAKHPEAKPFKYPQEMKRAWRKMLDDELIPLENELR</sequence>
<evidence type="ECO:0000313" key="1">
    <source>
        <dbReference type="EMBL" id="RBT66171.1"/>
    </source>
</evidence>